<evidence type="ECO:0000313" key="1">
    <source>
        <dbReference type="EMBL" id="MBO9154402.1"/>
    </source>
</evidence>
<organism evidence="1 2">
    <name type="scientific">Chitinophaga chungangae</name>
    <dbReference type="NCBI Taxonomy" id="2821488"/>
    <lineage>
        <taxon>Bacteria</taxon>
        <taxon>Pseudomonadati</taxon>
        <taxon>Bacteroidota</taxon>
        <taxon>Chitinophagia</taxon>
        <taxon>Chitinophagales</taxon>
        <taxon>Chitinophagaceae</taxon>
        <taxon>Chitinophaga</taxon>
    </lineage>
</organism>
<dbReference type="EMBL" id="JAGHKP010000003">
    <property type="protein sequence ID" value="MBO9154402.1"/>
    <property type="molecule type" value="Genomic_DNA"/>
</dbReference>
<dbReference type="Gene3D" id="2.30.30.400">
    <property type="entry name" value="Rof-like"/>
    <property type="match status" value="1"/>
</dbReference>
<accession>A0ABS3YIB9</accession>
<name>A0ABS3YIB9_9BACT</name>
<sequence>MTEPVYTPINCDYYDRLEAWATMHTVCLLRFYDEEGVEHELSASIKDLYVLNKAEYLLADNGLVIRLDRLIAVNNIPVPKSC</sequence>
<evidence type="ECO:0000313" key="2">
    <source>
        <dbReference type="Proteomes" id="UP000679126"/>
    </source>
</evidence>
<dbReference type="SUPFAM" id="SSF101744">
    <property type="entry name" value="Rof/RNase P subunit-like"/>
    <property type="match status" value="1"/>
</dbReference>
<keyword evidence="2" id="KW-1185">Reference proteome</keyword>
<reference evidence="2" key="1">
    <citation type="submission" date="2021-03" db="EMBL/GenBank/DDBJ databases">
        <title>Assistant Professor.</title>
        <authorList>
            <person name="Huq M.A."/>
        </authorList>
    </citation>
    <scope>NUCLEOTIDE SEQUENCE [LARGE SCALE GENOMIC DNA]</scope>
    <source>
        <strain evidence="2">MAH-28</strain>
    </source>
</reference>
<evidence type="ECO:0008006" key="3">
    <source>
        <dbReference type="Google" id="ProtNLM"/>
    </source>
</evidence>
<dbReference type="InterPro" id="IPR023534">
    <property type="entry name" value="Rof/RNase_P-like"/>
</dbReference>
<comment type="caution">
    <text evidence="1">The sequence shown here is derived from an EMBL/GenBank/DDBJ whole genome shotgun (WGS) entry which is preliminary data.</text>
</comment>
<dbReference type="Proteomes" id="UP000679126">
    <property type="component" value="Unassembled WGS sequence"/>
</dbReference>
<dbReference type="InterPro" id="IPR038626">
    <property type="entry name" value="Rof-like_sf"/>
</dbReference>
<proteinExistence type="predicted"/>
<dbReference type="RefSeq" id="WP_209147519.1">
    <property type="nucleotide sequence ID" value="NZ_JAGHKP010000003.1"/>
</dbReference>
<gene>
    <name evidence="1" type="ORF">J7I43_19405</name>
</gene>
<protein>
    <recommendedName>
        <fullName evidence="3">Rho-binding antiterminator</fullName>
    </recommendedName>
</protein>